<proteinExistence type="inferred from homology"/>
<evidence type="ECO:0000256" key="8">
    <source>
        <dbReference type="RuleBase" id="RU004166"/>
    </source>
</evidence>
<evidence type="ECO:0000313" key="11">
    <source>
        <dbReference type="Proteomes" id="UP000245380"/>
    </source>
</evidence>
<protein>
    <recommendedName>
        <fullName evidence="5">Adenosylhomocysteinase</fullName>
        <ecNumber evidence="5">3.13.2.1</ecNumber>
    </recommendedName>
    <alternativeName>
        <fullName evidence="5">S-adenosyl-L-homocysteine hydrolase</fullName>
        <shortName evidence="5">AdoHcyase</shortName>
    </alternativeName>
</protein>
<dbReference type="HAMAP" id="MF_00563">
    <property type="entry name" value="AdoHcyase"/>
    <property type="match status" value="1"/>
</dbReference>
<evidence type="ECO:0000256" key="7">
    <source>
        <dbReference type="RuleBase" id="RU000548"/>
    </source>
</evidence>
<gene>
    <name evidence="5" type="primary">ahcY</name>
    <name evidence="10" type="ORF">BM613_11195</name>
</gene>
<feature type="binding site" evidence="5 6">
    <location>
        <position position="255"/>
    </location>
    <ligand>
        <name>NAD(+)</name>
        <dbReference type="ChEBI" id="CHEBI:57540"/>
    </ligand>
</feature>
<dbReference type="OrthoDB" id="9802717at2"/>
<organism evidence="10 11">
    <name type="scientific">Sulfoacidibacillus thermotolerans</name>
    <name type="common">Acidibacillus sulfuroxidans</name>
    <dbReference type="NCBI Taxonomy" id="1765684"/>
    <lineage>
        <taxon>Bacteria</taxon>
        <taxon>Bacillati</taxon>
        <taxon>Bacillota</taxon>
        <taxon>Bacilli</taxon>
        <taxon>Bacillales</taxon>
        <taxon>Alicyclobacillaceae</taxon>
        <taxon>Sulfoacidibacillus</taxon>
    </lineage>
</organism>
<feature type="binding site" evidence="5">
    <location>
        <position position="143"/>
    </location>
    <ligand>
        <name>substrate</name>
    </ligand>
</feature>
<keyword evidence="3 5" id="KW-0378">Hydrolase</keyword>
<dbReference type="GO" id="GO:0006730">
    <property type="term" value="P:one-carbon metabolic process"/>
    <property type="evidence" value="ECO:0007669"/>
    <property type="project" value="UniProtKB-UniRule"/>
</dbReference>
<feature type="binding site" evidence="5">
    <location>
        <position position="202"/>
    </location>
    <ligand>
        <name>substrate</name>
    </ligand>
</feature>
<comment type="function">
    <text evidence="5">May play a key role in the regulation of the intracellular concentration of adenosylhomocysteine.</text>
</comment>
<accession>A0A2U3D6S0</accession>
<comment type="pathway">
    <text evidence="5 7">Amino-acid biosynthesis; L-homocysteine biosynthesis; L-homocysteine from S-adenosyl-L-homocysteine: step 1/1.</text>
</comment>
<dbReference type="Proteomes" id="UP000245380">
    <property type="component" value="Unassembled WGS sequence"/>
</dbReference>
<dbReference type="GO" id="GO:0033353">
    <property type="term" value="P:S-adenosylmethionine cycle"/>
    <property type="evidence" value="ECO:0007669"/>
    <property type="project" value="TreeGrafter"/>
</dbReference>
<dbReference type="EC" id="3.13.2.1" evidence="5"/>
<dbReference type="Gene3D" id="3.40.50.720">
    <property type="entry name" value="NAD(P)-binding Rossmann-like Domain"/>
    <property type="match status" value="1"/>
</dbReference>
<evidence type="ECO:0000256" key="5">
    <source>
        <dbReference type="HAMAP-Rule" id="MF_00563"/>
    </source>
</evidence>
<dbReference type="NCBIfam" id="NF004005">
    <property type="entry name" value="PRK05476.2-3"/>
    <property type="match status" value="1"/>
</dbReference>
<dbReference type="PANTHER" id="PTHR23420:SF0">
    <property type="entry name" value="ADENOSYLHOMOCYSTEINASE"/>
    <property type="match status" value="1"/>
</dbReference>
<keyword evidence="5" id="KW-0963">Cytoplasm</keyword>
<dbReference type="GO" id="GO:0004013">
    <property type="term" value="F:adenosylhomocysteinase activity"/>
    <property type="evidence" value="ECO:0007669"/>
    <property type="project" value="UniProtKB-UniRule"/>
</dbReference>
<feature type="domain" description="S-adenosyl-L-homocysteine hydrolase NAD binding" evidence="9">
    <location>
        <begin position="203"/>
        <end position="364"/>
    </location>
</feature>
<feature type="binding site" evidence="5 6">
    <location>
        <begin position="169"/>
        <end position="171"/>
    </location>
    <ligand>
        <name>NAD(+)</name>
        <dbReference type="ChEBI" id="CHEBI:57540"/>
    </ligand>
</feature>
<evidence type="ECO:0000256" key="3">
    <source>
        <dbReference type="ARBA" id="ARBA00022801"/>
    </source>
</evidence>
<evidence type="ECO:0000256" key="6">
    <source>
        <dbReference type="PIRSR" id="PIRSR001109-2"/>
    </source>
</evidence>
<keyword evidence="2 5" id="KW-0554">One-carbon metabolism</keyword>
<comment type="similarity">
    <text evidence="1 5 8">Belongs to the adenosylhomocysteinase family.</text>
</comment>
<dbReference type="InterPro" id="IPR020082">
    <property type="entry name" value="S-Ado-L-homoCys_hydrolase_CS"/>
</dbReference>
<dbReference type="AlphaFoldDB" id="A0A2U3D6S0"/>
<dbReference type="GO" id="GO:0071269">
    <property type="term" value="P:L-homocysteine biosynthetic process"/>
    <property type="evidence" value="ECO:0007669"/>
    <property type="project" value="UniProtKB-UniRule"/>
</dbReference>
<name>A0A2U3D6S0_SULT2</name>
<dbReference type="NCBIfam" id="TIGR00936">
    <property type="entry name" value="ahcY"/>
    <property type="match status" value="1"/>
</dbReference>
<dbReference type="PIRSF" id="PIRSF001109">
    <property type="entry name" value="Ad_hcy_hydrolase"/>
    <property type="match status" value="1"/>
</dbReference>
<feature type="binding site" evidence="5 6">
    <location>
        <begin position="311"/>
        <end position="313"/>
    </location>
    <ligand>
        <name>NAD(+)</name>
        <dbReference type="ChEBI" id="CHEBI:57540"/>
    </ligand>
</feature>
<comment type="subcellular location">
    <subcellularLocation>
        <location evidence="5">Cytoplasm</location>
    </subcellularLocation>
</comment>
<dbReference type="SMART" id="SM00997">
    <property type="entry name" value="AdoHcyase_NAD"/>
    <property type="match status" value="1"/>
</dbReference>
<dbReference type="InterPro" id="IPR015878">
    <property type="entry name" value="Ado_hCys_hydrolase_NAD-bd"/>
</dbReference>
<feature type="binding site" evidence="6">
    <location>
        <begin position="234"/>
        <end position="239"/>
    </location>
    <ligand>
        <name>NAD(+)</name>
        <dbReference type="ChEBI" id="CHEBI:57540"/>
    </ligand>
</feature>
<dbReference type="Gene3D" id="3.40.50.1480">
    <property type="entry name" value="Adenosylhomocysteinase-like"/>
    <property type="match status" value="1"/>
</dbReference>
<dbReference type="PROSITE" id="PS00738">
    <property type="entry name" value="ADOHCYASE_1"/>
    <property type="match status" value="1"/>
</dbReference>
<dbReference type="Pfam" id="PF05221">
    <property type="entry name" value="AdoHcyase"/>
    <property type="match status" value="1"/>
</dbReference>
<dbReference type="CDD" id="cd00401">
    <property type="entry name" value="SAHH"/>
    <property type="match status" value="1"/>
</dbReference>
<feature type="binding site" evidence="5">
    <location>
        <position position="198"/>
    </location>
    <ligand>
        <name>substrate</name>
    </ligand>
</feature>
<evidence type="ECO:0000256" key="1">
    <source>
        <dbReference type="ARBA" id="ARBA00007122"/>
    </source>
</evidence>
<dbReference type="EMBL" id="MPDK01000022">
    <property type="protein sequence ID" value="PWI56961.1"/>
    <property type="molecule type" value="Genomic_DNA"/>
</dbReference>
<dbReference type="RefSeq" id="WP_109431289.1">
    <property type="nucleotide sequence ID" value="NZ_MPDK01000022.1"/>
</dbReference>
<dbReference type="InterPro" id="IPR042172">
    <property type="entry name" value="Adenosylhomocyst_ase-like_sf"/>
</dbReference>
<feature type="binding site" evidence="6">
    <location>
        <position position="365"/>
    </location>
    <ligand>
        <name>NAD(+)</name>
        <dbReference type="ChEBI" id="CHEBI:57540"/>
    </ligand>
</feature>
<comment type="caution">
    <text evidence="5">Lacks conserved residue(s) required for the propagation of feature annotation.</text>
</comment>
<comment type="cofactor">
    <cofactor evidence="5 6 7">
        <name>NAD(+)</name>
        <dbReference type="ChEBI" id="CHEBI:57540"/>
    </cofactor>
    <text evidence="5 6 7">Binds 1 NAD(+) per subunit.</text>
</comment>
<dbReference type="UniPathway" id="UPA00314">
    <property type="reaction ID" value="UER00076"/>
</dbReference>
<feature type="binding site" evidence="5">
    <location>
        <begin position="232"/>
        <end position="237"/>
    </location>
    <ligand>
        <name>NAD(+)</name>
        <dbReference type="ChEBI" id="CHEBI:57540"/>
    </ligand>
</feature>
<sequence length="434" mass="47520">MKGGAVPLSQIADKEANVREISRIRNYELYRDGLKKISWVKEHMPLLRSLEEQFRKEQPFAGKRVVICLHLEAKTAYLAKVVQAGGAKVAVVASNPLSTQDDVVAALVHDGIYAFAWHGASATEYNEHIQAALDFHPELVIDDGGDLVSTLHRERKEQVAEIKGGCEETTTGILRLRAMEEEGVLGFPMIAVNDAYSKYLFDNRYGTGQSVWDGIMRTTNLVVAGKTVVVVGYGWCGKGVALRAAALGAKVIVTEVDPIKALEALMDGYSVMPIREAAKLGDFFITVTGDKNCIVGEHFDVMKDGALLANAGHFDVEISIPDLRAKAVSVQTVRKNVEEYTFADGRKVYLLAEGRLVNLAAGDGHPAEVMDMTFALQALALRYVNEEPLSAGVHRLPQALDERVARMRLAASGVEIDELTEEQRAYLASWRSHG</sequence>
<dbReference type="SUPFAM" id="SSF51735">
    <property type="entry name" value="NAD(P)-binding Rossmann-fold domains"/>
    <property type="match status" value="1"/>
</dbReference>
<dbReference type="SMART" id="SM00996">
    <property type="entry name" value="AdoHcyase"/>
    <property type="match status" value="1"/>
</dbReference>
<dbReference type="Pfam" id="PF00670">
    <property type="entry name" value="AdoHcyase_NAD"/>
    <property type="match status" value="1"/>
</dbReference>
<keyword evidence="4 5" id="KW-0520">NAD</keyword>
<keyword evidence="11" id="KW-1185">Reference proteome</keyword>
<comment type="catalytic activity">
    <reaction evidence="5 7">
        <text>S-adenosyl-L-homocysteine + H2O = L-homocysteine + adenosine</text>
        <dbReference type="Rhea" id="RHEA:21708"/>
        <dbReference type="ChEBI" id="CHEBI:15377"/>
        <dbReference type="ChEBI" id="CHEBI:16335"/>
        <dbReference type="ChEBI" id="CHEBI:57856"/>
        <dbReference type="ChEBI" id="CHEBI:58199"/>
        <dbReference type="EC" id="3.13.2.1"/>
    </reaction>
</comment>
<reference evidence="10 11" key="1">
    <citation type="submission" date="2016-11" db="EMBL/GenBank/DDBJ databases">
        <title>Comparative genomics of Acidibacillus ferroxidans species.</title>
        <authorList>
            <person name="Oliveira G."/>
            <person name="Nunes G."/>
            <person name="Oliveira R."/>
            <person name="Araujo F."/>
            <person name="Salim A."/>
            <person name="Scholte L."/>
            <person name="Morais D."/>
            <person name="Nancucheo I."/>
            <person name="Johnson D.B."/>
            <person name="Grail B."/>
            <person name="Bittencourt J."/>
            <person name="Valadares R."/>
        </authorList>
    </citation>
    <scope>NUCLEOTIDE SEQUENCE [LARGE SCALE GENOMIC DNA]</scope>
    <source>
        <strain evidence="10 11">Y002</strain>
    </source>
</reference>
<evidence type="ECO:0000313" key="10">
    <source>
        <dbReference type="EMBL" id="PWI56961.1"/>
    </source>
</evidence>
<dbReference type="InterPro" id="IPR036291">
    <property type="entry name" value="NAD(P)-bd_dom_sf"/>
</dbReference>
<dbReference type="InterPro" id="IPR000043">
    <property type="entry name" value="Adenosylhomocysteinase-like"/>
</dbReference>
<dbReference type="FunFam" id="3.40.50.720:FF:000004">
    <property type="entry name" value="Adenosylhomocysteinase"/>
    <property type="match status" value="1"/>
</dbReference>
<feature type="binding site" evidence="5">
    <location>
        <position position="168"/>
    </location>
    <ligand>
        <name>substrate</name>
    </ligand>
</feature>
<evidence type="ECO:0000259" key="9">
    <source>
        <dbReference type="SMART" id="SM00997"/>
    </source>
</evidence>
<comment type="caution">
    <text evidence="10">The sequence shown here is derived from an EMBL/GenBank/DDBJ whole genome shotgun (WGS) entry which is preliminary data.</text>
</comment>
<evidence type="ECO:0000256" key="4">
    <source>
        <dbReference type="ARBA" id="ARBA00023027"/>
    </source>
</evidence>
<dbReference type="PROSITE" id="PS00739">
    <property type="entry name" value="ADOHCYASE_2"/>
    <property type="match status" value="1"/>
</dbReference>
<evidence type="ECO:0000256" key="2">
    <source>
        <dbReference type="ARBA" id="ARBA00022563"/>
    </source>
</evidence>
<dbReference type="GO" id="GO:0005829">
    <property type="term" value="C:cytosol"/>
    <property type="evidence" value="ECO:0007669"/>
    <property type="project" value="TreeGrafter"/>
</dbReference>
<dbReference type="SUPFAM" id="SSF52283">
    <property type="entry name" value="Formate/glycerate dehydrogenase catalytic domain-like"/>
    <property type="match status" value="1"/>
</dbReference>
<feature type="binding site" evidence="5">
    <location>
        <position position="203"/>
    </location>
    <ligand>
        <name>NAD(+)</name>
        <dbReference type="ChEBI" id="CHEBI:57540"/>
    </ligand>
</feature>
<feature type="binding site" evidence="5 6">
    <location>
        <position position="358"/>
    </location>
    <ligand>
        <name>NAD(+)</name>
        <dbReference type="ChEBI" id="CHEBI:57540"/>
    </ligand>
</feature>
<dbReference type="PANTHER" id="PTHR23420">
    <property type="entry name" value="ADENOSYLHOMOCYSTEINASE"/>
    <property type="match status" value="1"/>
</dbReference>